<keyword evidence="1" id="KW-0812">Transmembrane</keyword>
<gene>
    <name evidence="2" type="ORF">UFOPK1909_00534</name>
</gene>
<dbReference type="InterPro" id="IPR038750">
    <property type="entry name" value="YczE/YyaS-like"/>
</dbReference>
<keyword evidence="1" id="KW-0472">Membrane</keyword>
<feature type="transmembrane region" description="Helical" evidence="1">
    <location>
        <begin position="112"/>
        <end position="131"/>
    </location>
</feature>
<accession>A0A6J6I7L3</accession>
<proteinExistence type="predicted"/>
<keyword evidence="1" id="KW-1133">Transmembrane helix</keyword>
<dbReference type="Pfam" id="PF19700">
    <property type="entry name" value="DUF6198"/>
    <property type="match status" value="1"/>
</dbReference>
<dbReference type="PANTHER" id="PTHR40078:SF1">
    <property type="entry name" value="INTEGRAL MEMBRANE PROTEIN"/>
    <property type="match status" value="1"/>
</dbReference>
<organism evidence="2">
    <name type="scientific">freshwater metagenome</name>
    <dbReference type="NCBI Taxonomy" id="449393"/>
    <lineage>
        <taxon>unclassified sequences</taxon>
        <taxon>metagenomes</taxon>
        <taxon>ecological metagenomes</taxon>
    </lineage>
</organism>
<dbReference type="PANTHER" id="PTHR40078">
    <property type="entry name" value="INTEGRAL MEMBRANE PROTEIN-RELATED"/>
    <property type="match status" value="1"/>
</dbReference>
<feature type="transmembrane region" description="Helical" evidence="1">
    <location>
        <begin position="20"/>
        <end position="37"/>
    </location>
</feature>
<sequence>MRLGFDFKSVLRLARLNVGLMIYGFGLALIVEAQIGLPPWDVFAKGISIQLGTTYGVASVIVSALVLIAWIPLKVKPGIGSILNAILIGLWSDVFIPLISHSDDYLINLFRFIGGMVIVAIATGLYITSYLGSGPRDGLMIGTQRVLGWPLWRIRTMYEGLVLVIGWLMGGQVREGTLIFAVCIGILMQLSLRFFKYDEKKKLS</sequence>
<dbReference type="EMBL" id="CAEZVD010000041">
    <property type="protein sequence ID" value="CAB4620533.1"/>
    <property type="molecule type" value="Genomic_DNA"/>
</dbReference>
<reference evidence="2" key="1">
    <citation type="submission" date="2020-05" db="EMBL/GenBank/DDBJ databases">
        <authorList>
            <person name="Chiriac C."/>
            <person name="Salcher M."/>
            <person name="Ghai R."/>
            <person name="Kavagutti S V."/>
        </authorList>
    </citation>
    <scope>NUCLEOTIDE SEQUENCE</scope>
</reference>
<feature type="transmembrane region" description="Helical" evidence="1">
    <location>
        <begin position="176"/>
        <end position="195"/>
    </location>
</feature>
<evidence type="ECO:0000313" key="2">
    <source>
        <dbReference type="EMBL" id="CAB4620533.1"/>
    </source>
</evidence>
<name>A0A6J6I7L3_9ZZZZ</name>
<protein>
    <submittedName>
        <fullName evidence="2">Unannotated protein</fullName>
    </submittedName>
</protein>
<dbReference type="AlphaFoldDB" id="A0A6J6I7L3"/>
<feature type="transmembrane region" description="Helical" evidence="1">
    <location>
        <begin position="152"/>
        <end position="170"/>
    </location>
</feature>
<feature type="transmembrane region" description="Helical" evidence="1">
    <location>
        <begin position="82"/>
        <end position="100"/>
    </location>
</feature>
<feature type="transmembrane region" description="Helical" evidence="1">
    <location>
        <begin position="49"/>
        <end position="70"/>
    </location>
</feature>
<evidence type="ECO:0000256" key="1">
    <source>
        <dbReference type="SAM" id="Phobius"/>
    </source>
</evidence>